<evidence type="ECO:0000259" key="5">
    <source>
        <dbReference type="SMART" id="SM00797"/>
    </source>
</evidence>
<dbReference type="Pfam" id="PF02682">
    <property type="entry name" value="CT_C_D"/>
    <property type="match status" value="1"/>
</dbReference>
<gene>
    <name evidence="6" type="ORF">EV686_102442</name>
</gene>
<dbReference type="InterPro" id="IPR029000">
    <property type="entry name" value="Cyclophilin-like_dom_sf"/>
</dbReference>
<protein>
    <submittedName>
        <fullName evidence="6">KipI family sensor histidine kinase inhibitor</fullName>
    </submittedName>
</protein>
<dbReference type="SUPFAM" id="SSF50891">
    <property type="entry name" value="Cyclophilin-like"/>
    <property type="match status" value="2"/>
</dbReference>
<keyword evidence="2" id="KW-0378">Hydrolase</keyword>
<dbReference type="SMART" id="SM00797">
    <property type="entry name" value="AHS2"/>
    <property type="match status" value="1"/>
</dbReference>
<dbReference type="PANTHER" id="PTHR43309:SF3">
    <property type="entry name" value="5-OXOPROLINASE SUBUNIT C"/>
    <property type="match status" value="1"/>
</dbReference>
<evidence type="ECO:0000313" key="7">
    <source>
        <dbReference type="Proteomes" id="UP000294692"/>
    </source>
</evidence>
<dbReference type="InterPro" id="IPR052708">
    <property type="entry name" value="PxpC"/>
</dbReference>
<dbReference type="InterPro" id="IPR003778">
    <property type="entry name" value="CT_A_B"/>
</dbReference>
<accession>A0A4R3VDP8</accession>
<dbReference type="GO" id="GO:0016787">
    <property type="term" value="F:hydrolase activity"/>
    <property type="evidence" value="ECO:0007669"/>
    <property type="project" value="UniProtKB-KW"/>
</dbReference>
<evidence type="ECO:0000256" key="1">
    <source>
        <dbReference type="ARBA" id="ARBA00022741"/>
    </source>
</evidence>
<dbReference type="Gene3D" id="3.30.1360.40">
    <property type="match status" value="1"/>
</dbReference>
<dbReference type="Proteomes" id="UP000294692">
    <property type="component" value="Unassembled WGS sequence"/>
</dbReference>
<dbReference type="Pfam" id="PF02626">
    <property type="entry name" value="CT_A_B"/>
    <property type="match status" value="1"/>
</dbReference>
<dbReference type="AlphaFoldDB" id="A0A4R3VDP8"/>
<comment type="caution">
    <text evidence="6">The sequence shown here is derived from an EMBL/GenBank/DDBJ whole genome shotgun (WGS) entry which is preliminary data.</text>
</comment>
<evidence type="ECO:0000256" key="3">
    <source>
        <dbReference type="ARBA" id="ARBA00022840"/>
    </source>
</evidence>
<keyword evidence="7" id="KW-1185">Reference proteome</keyword>
<reference evidence="6 7" key="1">
    <citation type="submission" date="2019-03" db="EMBL/GenBank/DDBJ databases">
        <title>Genomic Encyclopedia of Type Strains, Phase IV (KMG-IV): sequencing the most valuable type-strain genomes for metagenomic binning, comparative biology and taxonomic classification.</title>
        <authorList>
            <person name="Goeker M."/>
        </authorList>
    </citation>
    <scope>NUCLEOTIDE SEQUENCE [LARGE SCALE GENOMIC DNA]</scope>
    <source>
        <strain evidence="6 7">DSM 100048</strain>
    </source>
</reference>
<keyword evidence="3" id="KW-0067">ATP-binding</keyword>
<evidence type="ECO:0000313" key="6">
    <source>
        <dbReference type="EMBL" id="TCV01729.1"/>
    </source>
</evidence>
<dbReference type="GO" id="GO:0005524">
    <property type="term" value="F:ATP binding"/>
    <property type="evidence" value="ECO:0007669"/>
    <property type="project" value="UniProtKB-KW"/>
</dbReference>
<keyword evidence="1" id="KW-0547">Nucleotide-binding</keyword>
<dbReference type="PANTHER" id="PTHR43309">
    <property type="entry name" value="5-OXOPROLINASE SUBUNIT C"/>
    <property type="match status" value="1"/>
</dbReference>
<feature type="domain" description="Carboxyltransferase" evidence="5">
    <location>
        <begin position="296"/>
        <end position="585"/>
    </location>
</feature>
<sequence length="623" mass="66408">MAPWIQALGDGAWTIYFGRAITRQANARALSFCSLLARHAGTGVLTGILEWTPAFTSVTVHADPRQETLSGLDAALLDLAGQAEDQLPPGRTWEIPACFDENYAPDLHSLAEACSLSPEHIIERMQESMLTVGMLGFMPGLPYLDGIPAEMQQPRRKTPRTSVPERSIAVAGTQCVIYPWQCPAGWHLLGRTPVPLFSLNWKSRPALLAPGDSVRWRPISVDEYLELEQACAAADWQPESLLADAQTQAQTPSARFSLDSEGCAPAAVAESRSCLEILDGAWGVSVQDEGRSGWRYLGVPLAGAHDPETFRIANALAGAPEGSAALELLGGGPRFRVAGPAVRCGLAGDALLKVSRASGESLEIPSGRGTVLKPGDVASVVCHSPRPAYLAFSGGIQLDPVLGSRSTYLRSRLGGLEGRTLQTGDRLETGSLPASEQGCDLLLGPDPAREPADDAAPVELRVIAGPQRDHFTPQALEQFYSTVYTVSPQADRMGLRLHGPALEHGELGADIPSDGIVPGAIQVPADGMPIILLSDAQTTGGYTKPCVVIRADMPLLGRLVPGDRIRFVEIGMQEARRVQHEAAAAFRRRLDAIERLAVAGAPDESRLRRANLASGIIISSSNE</sequence>
<dbReference type="SMART" id="SM00796">
    <property type="entry name" value="AHS1"/>
    <property type="match status" value="1"/>
</dbReference>
<dbReference type="SUPFAM" id="SSF160467">
    <property type="entry name" value="PH0987 N-terminal domain-like"/>
    <property type="match status" value="1"/>
</dbReference>
<organism evidence="6 7">
    <name type="scientific">Paracandidimonas soli</name>
    <dbReference type="NCBI Taxonomy" id="1917182"/>
    <lineage>
        <taxon>Bacteria</taxon>
        <taxon>Pseudomonadati</taxon>
        <taxon>Pseudomonadota</taxon>
        <taxon>Betaproteobacteria</taxon>
        <taxon>Burkholderiales</taxon>
        <taxon>Alcaligenaceae</taxon>
        <taxon>Paracandidimonas</taxon>
    </lineage>
</organism>
<name>A0A4R3VDP8_9BURK</name>
<dbReference type="Gene3D" id="2.40.100.10">
    <property type="entry name" value="Cyclophilin-like"/>
    <property type="match status" value="2"/>
</dbReference>
<dbReference type="NCBIfam" id="TIGR00724">
    <property type="entry name" value="urea_amlyse_rel"/>
    <property type="match status" value="1"/>
</dbReference>
<evidence type="ECO:0000256" key="2">
    <source>
        <dbReference type="ARBA" id="ARBA00022801"/>
    </source>
</evidence>
<dbReference type="EMBL" id="SMBX01000002">
    <property type="protein sequence ID" value="TCV01729.1"/>
    <property type="molecule type" value="Genomic_DNA"/>
</dbReference>
<proteinExistence type="predicted"/>
<feature type="domain" description="Carboxyltransferase" evidence="4">
    <location>
        <begin position="3"/>
        <end position="208"/>
    </location>
</feature>
<evidence type="ECO:0000259" key="4">
    <source>
        <dbReference type="SMART" id="SM00796"/>
    </source>
</evidence>
<dbReference type="InterPro" id="IPR003833">
    <property type="entry name" value="CT_C_D"/>
</dbReference>